<reference evidence="1 2" key="1">
    <citation type="submission" date="2020-02" db="EMBL/GenBank/DDBJ databases">
        <title>Acidophilic actinobacteria isolated from forest soil.</title>
        <authorList>
            <person name="Golinska P."/>
        </authorList>
    </citation>
    <scope>NUCLEOTIDE SEQUENCE [LARGE SCALE GENOMIC DNA]</scope>
    <source>
        <strain evidence="1 2">NL8</strain>
    </source>
</reference>
<sequence>MRRLVLDSNAIDPIADRPGAYELVRAAIDSGDLELLITHVNIDELAAIPDLERRSFLILILCDLGTLVPTGATVLDFSRLNFSRLGEDADGTEALRSGNIDHTRDALIAVTAEFEKCALVTNERRLTNRARDRGIEVITTDTLLTDLGYQQP</sequence>
<proteinExistence type="predicted"/>
<keyword evidence="2" id="KW-1185">Reference proteome</keyword>
<name>A0ABS5KSJ7_9ACTN</name>
<dbReference type="Proteomes" id="UP000730482">
    <property type="component" value="Unassembled WGS sequence"/>
</dbReference>
<evidence type="ECO:0000313" key="2">
    <source>
        <dbReference type="Proteomes" id="UP000730482"/>
    </source>
</evidence>
<accession>A0ABS5KSJ7</accession>
<gene>
    <name evidence="1" type="ORF">KGQ19_19190</name>
</gene>
<dbReference type="InterPro" id="IPR029060">
    <property type="entry name" value="PIN-like_dom_sf"/>
</dbReference>
<dbReference type="EMBL" id="JAAFYZ010000061">
    <property type="protein sequence ID" value="MBS2548994.1"/>
    <property type="molecule type" value="Genomic_DNA"/>
</dbReference>
<organism evidence="1 2">
    <name type="scientific">Catenulispora pinistramenti</name>
    <dbReference type="NCBI Taxonomy" id="2705254"/>
    <lineage>
        <taxon>Bacteria</taxon>
        <taxon>Bacillati</taxon>
        <taxon>Actinomycetota</taxon>
        <taxon>Actinomycetes</taxon>
        <taxon>Catenulisporales</taxon>
        <taxon>Catenulisporaceae</taxon>
        <taxon>Catenulispora</taxon>
    </lineage>
</organism>
<evidence type="ECO:0008006" key="3">
    <source>
        <dbReference type="Google" id="ProtNLM"/>
    </source>
</evidence>
<protein>
    <recommendedName>
        <fullName evidence="3">PIN domain-containing protein</fullName>
    </recommendedName>
</protein>
<evidence type="ECO:0000313" key="1">
    <source>
        <dbReference type="EMBL" id="MBS2548994.1"/>
    </source>
</evidence>
<dbReference type="RefSeq" id="WP_212010571.1">
    <property type="nucleotide sequence ID" value="NZ_JAAFYZ010000061.1"/>
</dbReference>
<comment type="caution">
    <text evidence="1">The sequence shown here is derived from an EMBL/GenBank/DDBJ whole genome shotgun (WGS) entry which is preliminary data.</text>
</comment>
<dbReference type="SUPFAM" id="SSF88723">
    <property type="entry name" value="PIN domain-like"/>
    <property type="match status" value="1"/>
</dbReference>
<dbReference type="Gene3D" id="3.40.50.1010">
    <property type="entry name" value="5'-nuclease"/>
    <property type="match status" value="1"/>
</dbReference>